<dbReference type="Proteomes" id="UP000675781">
    <property type="component" value="Unassembled WGS sequence"/>
</dbReference>
<feature type="compositionally biased region" description="Basic and acidic residues" evidence="1">
    <location>
        <begin position="17"/>
        <end position="28"/>
    </location>
</feature>
<dbReference type="EMBL" id="JAGSOG010000118">
    <property type="protein sequence ID" value="MBR7835976.1"/>
    <property type="molecule type" value="Genomic_DNA"/>
</dbReference>
<reference evidence="4" key="1">
    <citation type="submission" date="2021-04" db="EMBL/GenBank/DDBJ databases">
        <title>Genome based classification of Actinospica acidithermotolerans sp. nov., an actinobacterium isolated from an Indonesian hot spring.</title>
        <authorList>
            <person name="Kusuma A.B."/>
            <person name="Putra K.E."/>
            <person name="Nafisah S."/>
            <person name="Loh J."/>
            <person name="Nouioui I."/>
            <person name="Goodfellow M."/>
        </authorList>
    </citation>
    <scope>NUCLEOTIDE SEQUENCE</scope>
    <source>
        <strain evidence="4">CSCA 57</strain>
    </source>
</reference>
<feature type="domain" description="DUF4232" evidence="3">
    <location>
        <begin position="224"/>
        <end position="357"/>
    </location>
</feature>
<keyword evidence="2" id="KW-0472">Membrane</keyword>
<feature type="compositionally biased region" description="Polar residues" evidence="1">
    <location>
        <begin position="163"/>
        <end position="177"/>
    </location>
</feature>
<accession>A0A941IUS7</accession>
<feature type="compositionally biased region" description="Polar residues" evidence="1">
    <location>
        <begin position="223"/>
        <end position="236"/>
    </location>
</feature>
<feature type="region of interest" description="Disordered" evidence="1">
    <location>
        <begin position="1"/>
        <end position="97"/>
    </location>
</feature>
<keyword evidence="2" id="KW-1133">Transmembrane helix</keyword>
<gene>
    <name evidence="4" type="ORF">KDL01_22060</name>
</gene>
<name>A0A941IUS7_9ACTN</name>
<feature type="compositionally biased region" description="Low complexity" evidence="1">
    <location>
        <begin position="179"/>
        <end position="222"/>
    </location>
</feature>
<keyword evidence="5" id="KW-1185">Reference proteome</keyword>
<evidence type="ECO:0000256" key="1">
    <source>
        <dbReference type="SAM" id="MobiDB-lite"/>
    </source>
</evidence>
<evidence type="ECO:0000259" key="3">
    <source>
        <dbReference type="Pfam" id="PF14016"/>
    </source>
</evidence>
<protein>
    <submittedName>
        <fullName evidence="4">DUF4232 domain-containing protein</fullName>
    </submittedName>
</protein>
<dbReference type="AlphaFoldDB" id="A0A941IUS7"/>
<feature type="region of interest" description="Disordered" evidence="1">
    <location>
        <begin position="163"/>
        <end position="237"/>
    </location>
</feature>
<evidence type="ECO:0000256" key="2">
    <source>
        <dbReference type="SAM" id="Phobius"/>
    </source>
</evidence>
<dbReference type="Pfam" id="PF14016">
    <property type="entry name" value="DUF4232"/>
    <property type="match status" value="1"/>
</dbReference>
<feature type="compositionally biased region" description="Low complexity" evidence="1">
    <location>
        <begin position="34"/>
        <end position="44"/>
    </location>
</feature>
<dbReference type="RefSeq" id="WP_212530465.1">
    <property type="nucleotide sequence ID" value="NZ_JAGSOG010000118.1"/>
</dbReference>
<organism evidence="4 5">
    <name type="scientific">Actinospica durhamensis</name>
    <dbReference type="NCBI Taxonomy" id="1508375"/>
    <lineage>
        <taxon>Bacteria</taxon>
        <taxon>Bacillati</taxon>
        <taxon>Actinomycetota</taxon>
        <taxon>Actinomycetes</taxon>
        <taxon>Catenulisporales</taxon>
        <taxon>Actinospicaceae</taxon>
        <taxon>Actinospica</taxon>
    </lineage>
</organism>
<sequence length="362" mass="36678">MSGPGDEENAPGEELDPEHVPEPERTPGDEESGGEPQAQAAEQESAPDAEPEPEIRPEAGIHPGFGAAAPFDARSGFDSSGTDEFGEDSPTWGAADPDFDRMLRDRIGHVEPLPTPPFAFERVLLSGRRRRARKLWAGATAAALVVMAGTAGTTVALHSGQSTNLGVASGPSNTTVLVPTDTASSATPTAAASPSPSPSASPSQSSTPSSTVLPSATSAATPQCHSTDLNPSAKTESVSGTTATLLVVLTNTSGHDCTTDGYPGLQFAPAGGSPLQAVTETRVSTGLKHRVTVPAGGTVTSTVTYQTLTADATPQSVCYTPSVYVLVIPPNEQEQVMGTITGGPVTVCANGAVSLTPLVAGS</sequence>
<feature type="compositionally biased region" description="Acidic residues" evidence="1">
    <location>
        <begin position="1"/>
        <end position="16"/>
    </location>
</feature>
<evidence type="ECO:0000313" key="5">
    <source>
        <dbReference type="Proteomes" id="UP000675781"/>
    </source>
</evidence>
<comment type="caution">
    <text evidence="4">The sequence shown here is derived from an EMBL/GenBank/DDBJ whole genome shotgun (WGS) entry which is preliminary data.</text>
</comment>
<dbReference type="InterPro" id="IPR025326">
    <property type="entry name" value="DUF4232"/>
</dbReference>
<proteinExistence type="predicted"/>
<keyword evidence="2" id="KW-0812">Transmembrane</keyword>
<feature type="transmembrane region" description="Helical" evidence="2">
    <location>
        <begin position="135"/>
        <end position="157"/>
    </location>
</feature>
<evidence type="ECO:0000313" key="4">
    <source>
        <dbReference type="EMBL" id="MBR7835976.1"/>
    </source>
</evidence>